<proteinExistence type="predicted"/>
<reference evidence="1" key="2">
    <citation type="journal article" date="2015" name="Fish Shellfish Immunol.">
        <title>Early steps in the European eel (Anguilla anguilla)-Vibrio vulnificus interaction in the gills: Role of the RtxA13 toxin.</title>
        <authorList>
            <person name="Callol A."/>
            <person name="Pajuelo D."/>
            <person name="Ebbesson L."/>
            <person name="Teles M."/>
            <person name="MacKenzie S."/>
            <person name="Amaro C."/>
        </authorList>
    </citation>
    <scope>NUCLEOTIDE SEQUENCE</scope>
</reference>
<sequence>MCVLTFFFGGFPLYLTSVVFSPLSYLESFEKPPCIISSLEIQQNPVKLPRHKILFSFL</sequence>
<organism evidence="1">
    <name type="scientific">Anguilla anguilla</name>
    <name type="common">European freshwater eel</name>
    <name type="synonym">Muraena anguilla</name>
    <dbReference type="NCBI Taxonomy" id="7936"/>
    <lineage>
        <taxon>Eukaryota</taxon>
        <taxon>Metazoa</taxon>
        <taxon>Chordata</taxon>
        <taxon>Craniata</taxon>
        <taxon>Vertebrata</taxon>
        <taxon>Euteleostomi</taxon>
        <taxon>Actinopterygii</taxon>
        <taxon>Neopterygii</taxon>
        <taxon>Teleostei</taxon>
        <taxon>Anguilliformes</taxon>
        <taxon>Anguillidae</taxon>
        <taxon>Anguilla</taxon>
    </lineage>
</organism>
<evidence type="ECO:0000313" key="1">
    <source>
        <dbReference type="EMBL" id="JAH14982.1"/>
    </source>
</evidence>
<dbReference type="EMBL" id="GBXM01093595">
    <property type="protein sequence ID" value="JAH14982.1"/>
    <property type="molecule type" value="Transcribed_RNA"/>
</dbReference>
<protein>
    <submittedName>
        <fullName evidence="1">Uncharacterized protein</fullName>
    </submittedName>
</protein>
<dbReference type="AlphaFoldDB" id="A0A0E9QEN9"/>
<name>A0A0E9QEN9_ANGAN</name>
<reference evidence="1" key="1">
    <citation type="submission" date="2014-11" db="EMBL/GenBank/DDBJ databases">
        <authorList>
            <person name="Amaro Gonzalez C."/>
        </authorList>
    </citation>
    <scope>NUCLEOTIDE SEQUENCE</scope>
</reference>
<accession>A0A0E9QEN9</accession>